<dbReference type="AlphaFoldDB" id="A0A6G7YFY3"/>
<evidence type="ECO:0000259" key="1">
    <source>
        <dbReference type="Pfam" id="PF01863"/>
    </source>
</evidence>
<dbReference type="CDD" id="cd07344">
    <property type="entry name" value="M48_yhfN_like"/>
    <property type="match status" value="1"/>
</dbReference>
<proteinExistence type="predicted"/>
<reference evidence="2 3" key="1">
    <citation type="submission" date="2020-03" db="EMBL/GenBank/DDBJ databases">
        <title>Nocardioides sp. nov., isolated from fish.</title>
        <authorList>
            <person name="Hyun D.-W."/>
            <person name="Bae J.-W."/>
        </authorList>
    </citation>
    <scope>NUCLEOTIDE SEQUENCE [LARGE SCALE GENOMIC DNA]</scope>
    <source>
        <strain evidence="2 3">HDW12A</strain>
    </source>
</reference>
<evidence type="ECO:0000313" key="3">
    <source>
        <dbReference type="Proteomes" id="UP000502035"/>
    </source>
</evidence>
<feature type="domain" description="YgjP-like metallopeptidase" evidence="1">
    <location>
        <begin position="23"/>
        <end position="225"/>
    </location>
</feature>
<dbReference type="InterPro" id="IPR053136">
    <property type="entry name" value="UTP_pyrophosphatase-like"/>
</dbReference>
<dbReference type="Pfam" id="PF01863">
    <property type="entry name" value="YgjP-like"/>
    <property type="match status" value="1"/>
</dbReference>
<accession>A0A6G7YFY3</accession>
<keyword evidence="3" id="KW-1185">Reference proteome</keyword>
<dbReference type="KEGG" id="npi:G7071_09855"/>
<dbReference type="InterPro" id="IPR002725">
    <property type="entry name" value="YgjP-like_metallopeptidase"/>
</dbReference>
<name>A0A6G7YFY3_9ACTN</name>
<dbReference type="PANTHER" id="PTHR30399">
    <property type="entry name" value="UNCHARACTERIZED PROTEIN YGJP"/>
    <property type="match status" value="1"/>
</dbReference>
<dbReference type="Proteomes" id="UP000502035">
    <property type="component" value="Chromosome"/>
</dbReference>
<dbReference type="EMBL" id="CP049866">
    <property type="protein sequence ID" value="QIK75703.1"/>
    <property type="molecule type" value="Genomic_DNA"/>
</dbReference>
<gene>
    <name evidence="2" type="ORF">G7071_09855</name>
</gene>
<sequence length="236" mass="26953">MNTALVLELDGMTVPVDTDDSTRKARLTIEADGSLRLRAAGDVATDELQHFLASKRDWVYRKLSEKELLRHEPVTKELVDGEGFLYLGRSYRLRVVDDSGTVRLERGRLLMPRTDVESGEAAIIDWYRTRGLQWLRPRVADWAQRLRVEPTELEVADLGHKWGSATAGRRIRVHWATLQLRPSLVEYVLAHELAHLREPHHGPLFWQLLGRVLPDFEDRKNELARVGAGLWIGGPS</sequence>
<dbReference type="RefSeq" id="WP_166318038.1">
    <property type="nucleotide sequence ID" value="NZ_CP049866.1"/>
</dbReference>
<dbReference type="PANTHER" id="PTHR30399:SF1">
    <property type="entry name" value="UTP PYROPHOSPHATASE"/>
    <property type="match status" value="1"/>
</dbReference>
<organism evidence="2 3">
    <name type="scientific">Nocardioides piscis</name>
    <dbReference type="NCBI Taxonomy" id="2714938"/>
    <lineage>
        <taxon>Bacteria</taxon>
        <taxon>Bacillati</taxon>
        <taxon>Actinomycetota</taxon>
        <taxon>Actinomycetes</taxon>
        <taxon>Propionibacteriales</taxon>
        <taxon>Nocardioidaceae</taxon>
        <taxon>Nocardioides</taxon>
    </lineage>
</organism>
<evidence type="ECO:0000313" key="2">
    <source>
        <dbReference type="EMBL" id="QIK75703.1"/>
    </source>
</evidence>
<dbReference type="Gene3D" id="3.30.2010.10">
    <property type="entry name" value="Metalloproteases ('zincins'), catalytic domain"/>
    <property type="match status" value="1"/>
</dbReference>
<protein>
    <submittedName>
        <fullName evidence="2">M48 family metallopeptidase</fullName>
    </submittedName>
</protein>